<dbReference type="KEGG" id="mai:MICA_2077"/>
<dbReference type="AlphaFoldDB" id="G2KQ16"/>
<dbReference type="Proteomes" id="UP000009286">
    <property type="component" value="Chromosome"/>
</dbReference>
<feature type="domain" description="DNA primase/polymerase bifunctional N-terminal" evidence="2">
    <location>
        <begin position="17"/>
        <end position="170"/>
    </location>
</feature>
<dbReference type="InterPro" id="IPR014820">
    <property type="entry name" value="PriCT_1"/>
</dbReference>
<organism evidence="3 4">
    <name type="scientific">Micavibrio aeruginosavorus (strain ARL-13)</name>
    <dbReference type="NCBI Taxonomy" id="856793"/>
    <lineage>
        <taxon>Bacteria</taxon>
        <taxon>Pseudomonadati</taxon>
        <taxon>Bdellovibrionota</taxon>
        <taxon>Bdellovibrionia</taxon>
        <taxon>Bdellovibrionales</taxon>
        <taxon>Pseudobdellovibrionaceae</taxon>
        <taxon>Micavibrio</taxon>
    </lineage>
</organism>
<dbReference type="InterPro" id="IPR015330">
    <property type="entry name" value="DNA_primase/pol_bifunc_N"/>
</dbReference>
<feature type="domain" description="Primase C-terminal 1" evidence="1">
    <location>
        <begin position="178"/>
        <end position="244"/>
    </location>
</feature>
<protein>
    <submittedName>
        <fullName evidence="3">Primase family protein</fullName>
    </submittedName>
</protein>
<dbReference type="Pfam" id="PF09250">
    <property type="entry name" value="Prim-Pol"/>
    <property type="match status" value="1"/>
</dbReference>
<evidence type="ECO:0000259" key="1">
    <source>
        <dbReference type="SMART" id="SM00942"/>
    </source>
</evidence>
<dbReference type="SMART" id="SM00942">
    <property type="entry name" value="PriCT_1"/>
    <property type="match status" value="1"/>
</dbReference>
<dbReference type="SMART" id="SM00943">
    <property type="entry name" value="Prim-Pol"/>
    <property type="match status" value="1"/>
</dbReference>
<reference evidence="3 4" key="1">
    <citation type="journal article" date="2011" name="BMC Genomics">
        <title>Genomic insights into an obligate epibiotic bacterial predator: Micavibrio aeruginosavorus ARL-13.</title>
        <authorList>
            <person name="Wang Z."/>
            <person name="Kadouri D."/>
            <person name="Wu M."/>
        </authorList>
    </citation>
    <scope>NUCLEOTIDE SEQUENCE [LARGE SCALE GENOMIC DNA]</scope>
    <source>
        <strain evidence="3 4">ARL-13</strain>
    </source>
</reference>
<gene>
    <name evidence="3" type="ordered locus">MICA_2077</name>
</gene>
<dbReference type="Gene3D" id="3.40.50.300">
    <property type="entry name" value="P-loop containing nucleotide triphosphate hydrolases"/>
    <property type="match status" value="1"/>
</dbReference>
<dbReference type="Pfam" id="PF08708">
    <property type="entry name" value="PriCT_1"/>
    <property type="match status" value="1"/>
</dbReference>
<dbReference type="EMBL" id="CP002382">
    <property type="protein sequence ID" value="AEP10384.1"/>
    <property type="molecule type" value="Genomic_DNA"/>
</dbReference>
<dbReference type="RefSeq" id="WP_014103607.1">
    <property type="nucleotide sequence ID" value="NC_016026.1"/>
</dbReference>
<proteinExistence type="predicted"/>
<dbReference type="eggNOG" id="COG3598">
    <property type="taxonomic scope" value="Bacteria"/>
</dbReference>
<dbReference type="CDD" id="cd04859">
    <property type="entry name" value="Prim_Pol"/>
    <property type="match status" value="1"/>
</dbReference>
<dbReference type="OrthoDB" id="1496333at2"/>
<sequence>MIEITEKMRSDRVLIAALAYAEAGWRIHPLKQGSKEPLLNKWPEKATSDASTIKKWFKQYPSANVGGIPPTGTFVLDIDGSAGKESYNSLGVGILTAKVVTPNNGSHRYFAGKVSKSQIGILKNLDLMADDGSRYLVLPPSKIKAGGYKWGNGRAIKPIKGHHLEKIEAILCSDDSKVEASGNVGEGARNETLFKIACTLRRKGINDDLLQKSLLGLNRTLCELPLSKSEVLQIADSSARYAEGHEKTYADMAGVKKEPVRWFWFPYMARGCMTIIEGAPGQGKSYLTMYLAALTSSGGTLPFSSEKIKAGRVLILNPEDDPARGLRPRLEKCGADLSENKIRFQEKFVPMDQTGIELLETEISSYRPDLVIIDPLLTYMTGDMHRYNDSTQFMTDIDQLAREYDCCIIGVRHLTKANNDDASKRGIGSVGFAARARSVLQVGKAPDDDEEKAMGHVKTNLGEYGKTLTFSLEGGGRDDVPKFVWERETDFPADALNKPREPGRPSEQEYLQFVLRQHLMAGPMKAEILMVKVQNEGIACSLRAVQRALNEIAECEGKGPKAKWMLKK</sequence>
<dbReference type="InterPro" id="IPR027417">
    <property type="entry name" value="P-loop_NTPase"/>
</dbReference>
<name>G2KQ16_MICAA</name>
<dbReference type="SUPFAM" id="SSF56747">
    <property type="entry name" value="Prim-pol domain"/>
    <property type="match status" value="1"/>
</dbReference>
<dbReference type="Pfam" id="PF13481">
    <property type="entry name" value="AAA_25"/>
    <property type="match status" value="1"/>
</dbReference>
<dbReference type="SUPFAM" id="SSF52540">
    <property type="entry name" value="P-loop containing nucleoside triphosphate hydrolases"/>
    <property type="match status" value="1"/>
</dbReference>
<evidence type="ECO:0000259" key="2">
    <source>
        <dbReference type="SMART" id="SM00943"/>
    </source>
</evidence>
<dbReference type="HOGENOM" id="CLU_479669_0_0_5"/>
<evidence type="ECO:0000313" key="4">
    <source>
        <dbReference type="Proteomes" id="UP000009286"/>
    </source>
</evidence>
<accession>G2KQ16</accession>
<keyword evidence="4" id="KW-1185">Reference proteome</keyword>
<evidence type="ECO:0000313" key="3">
    <source>
        <dbReference type="EMBL" id="AEP10384.1"/>
    </source>
</evidence>
<dbReference type="Gene3D" id="3.30.720.160">
    <property type="entry name" value="Bifunctional DNA primase/polymerase, N-terminal"/>
    <property type="match status" value="1"/>
</dbReference>